<feature type="domain" description="Iron hydrogenase small subunit" evidence="3">
    <location>
        <begin position="470"/>
        <end position="499"/>
    </location>
</feature>
<evidence type="ECO:0000256" key="1">
    <source>
        <dbReference type="ARBA" id="ARBA00006596"/>
    </source>
</evidence>
<dbReference type="InterPro" id="IPR050340">
    <property type="entry name" value="Cytosolic_Fe-S_CAF"/>
</dbReference>
<sequence length="517" mass="57122">MAVKLDTSATDFLAPAENCIKPVQTKRKAVKVGDPESILDEVALKEAVKVSLNDCLACSGCVTTAESILVQLQSTEEVYKQLAENKERVSRGEAPHKMVASIAPQACASLAAYFRCSVIEAFQKLTWVLQNRLSVSVVIDTVWAQNISLLETSREFVANYQKYKAQGATAAPMPLLASACPGWICYAEKTHPEFIPLISTAKSPQAIVGTVVKQYFAKQWDVPVDSLYHLSLYACYDKKLEASRNDFKIGETRETDCVLSSSEILEVLSKEGLEWDDIPLGPINEAAQVYLSREMAHWDADSEFEASGGYLEFVMRYAAQELFGHSIHGPLQYKQRRNPNWQEVFLELNGEKVLVFAIAYGFQQIQNVTRQIGGKTKAKCPYHFVEVMACPSGCLNGGGQIKATAQRTTETNKDLLKRVHSIYQEYLASSRAMDVQRHPLLSLSAPQVPGDQPACDTTPTPTPITPLSAPTVDDVYQKFIGAEVYSDQARKLLHTQYHAVAQTLTTQGVASPAVNNW</sequence>
<feature type="domain" description="Iron hydrogenase large subunit C-terminal" evidence="4">
    <location>
        <begin position="97"/>
        <end position="398"/>
    </location>
</feature>
<protein>
    <recommendedName>
        <fullName evidence="6">Iron hydrogenase large subunit C-terminal domain-containing protein</fullName>
    </recommendedName>
</protein>
<dbReference type="PANTHER" id="PTHR11615">
    <property type="entry name" value="NITRATE, FORMATE, IRON DEHYDROGENASE"/>
    <property type="match status" value="1"/>
</dbReference>
<proteinExistence type="inferred from homology"/>
<accession>A0A7S4CXT1</accession>
<reference evidence="5" key="1">
    <citation type="submission" date="2021-01" db="EMBL/GenBank/DDBJ databases">
        <authorList>
            <person name="Corre E."/>
            <person name="Pelletier E."/>
            <person name="Niang G."/>
            <person name="Scheremetjew M."/>
            <person name="Finn R."/>
            <person name="Kale V."/>
            <person name="Holt S."/>
            <person name="Cochrane G."/>
            <person name="Meng A."/>
            <person name="Brown T."/>
            <person name="Cohen L."/>
        </authorList>
    </citation>
    <scope>NUCLEOTIDE SEQUENCE</scope>
    <source>
        <strain evidence="5">CCMP1594</strain>
    </source>
</reference>
<evidence type="ECO:0000259" key="3">
    <source>
        <dbReference type="Pfam" id="PF02256"/>
    </source>
</evidence>
<dbReference type="Pfam" id="PF02256">
    <property type="entry name" value="Fe_hyd_SSU"/>
    <property type="match status" value="1"/>
</dbReference>
<evidence type="ECO:0000259" key="4">
    <source>
        <dbReference type="Pfam" id="PF02906"/>
    </source>
</evidence>
<dbReference type="SUPFAM" id="SSF53920">
    <property type="entry name" value="Fe-only hydrogenase"/>
    <property type="match status" value="1"/>
</dbReference>
<feature type="compositionally biased region" description="Low complexity" evidence="2">
    <location>
        <begin position="453"/>
        <end position="468"/>
    </location>
</feature>
<gene>
    <name evidence="5" type="ORF">EGYM00163_LOCUS20977</name>
</gene>
<dbReference type="InterPro" id="IPR009016">
    <property type="entry name" value="Fe_hydrogenase"/>
</dbReference>
<name>A0A7S4CXT1_9EUGL</name>
<evidence type="ECO:0000313" key="5">
    <source>
        <dbReference type="EMBL" id="CAE0809843.1"/>
    </source>
</evidence>
<evidence type="ECO:0008006" key="6">
    <source>
        <dbReference type="Google" id="ProtNLM"/>
    </source>
</evidence>
<dbReference type="Gene3D" id="3.40.950.10">
    <property type="entry name" value="Fe-only Hydrogenase (Larger Subunit), Chain L, domain 3"/>
    <property type="match status" value="1"/>
</dbReference>
<organism evidence="5">
    <name type="scientific">Eutreptiella gymnastica</name>
    <dbReference type="NCBI Taxonomy" id="73025"/>
    <lineage>
        <taxon>Eukaryota</taxon>
        <taxon>Discoba</taxon>
        <taxon>Euglenozoa</taxon>
        <taxon>Euglenida</taxon>
        <taxon>Spirocuta</taxon>
        <taxon>Euglenophyceae</taxon>
        <taxon>Eutreptiales</taxon>
        <taxon>Eutreptiaceae</taxon>
        <taxon>Eutreptiella</taxon>
    </lineage>
</organism>
<dbReference type="InterPro" id="IPR004108">
    <property type="entry name" value="Fe_hydrogenase_lsu_C"/>
</dbReference>
<dbReference type="Gene3D" id="3.40.50.1780">
    <property type="match status" value="1"/>
</dbReference>
<dbReference type="InterPro" id="IPR003149">
    <property type="entry name" value="Fe_hydrogenase_ssu"/>
</dbReference>
<feature type="region of interest" description="Disordered" evidence="2">
    <location>
        <begin position="446"/>
        <end position="468"/>
    </location>
</feature>
<evidence type="ECO:0000256" key="2">
    <source>
        <dbReference type="SAM" id="MobiDB-lite"/>
    </source>
</evidence>
<comment type="similarity">
    <text evidence="1">Belongs to the NARF family.</text>
</comment>
<dbReference type="Pfam" id="PF02906">
    <property type="entry name" value="Fe_hyd_lg_C"/>
    <property type="match status" value="1"/>
</dbReference>
<dbReference type="AlphaFoldDB" id="A0A7S4CXT1"/>
<dbReference type="EMBL" id="HBJA01059241">
    <property type="protein sequence ID" value="CAE0809843.1"/>
    <property type="molecule type" value="Transcribed_RNA"/>
</dbReference>